<dbReference type="InterPro" id="IPR051786">
    <property type="entry name" value="ASN_synthetase/amidase"/>
</dbReference>
<feature type="domain" description="Glutamine amidotransferase type-2" evidence="10">
    <location>
        <begin position="5"/>
        <end position="217"/>
    </location>
</feature>
<dbReference type="GO" id="GO:0005524">
    <property type="term" value="F:ATP binding"/>
    <property type="evidence" value="ECO:0007669"/>
    <property type="project" value="UniProtKB-KW"/>
</dbReference>
<comment type="pathway">
    <text evidence="1">Amino-acid biosynthesis; L-asparagine biosynthesis; L-asparagine from L-aspartate (L-Gln route): step 1/1.</text>
</comment>
<evidence type="ECO:0000313" key="12">
    <source>
        <dbReference type="Proteomes" id="UP000036932"/>
    </source>
</evidence>
<dbReference type="GO" id="GO:0004066">
    <property type="term" value="F:asparagine synthase (glutamine-hydrolyzing) activity"/>
    <property type="evidence" value="ECO:0007669"/>
    <property type="project" value="UniProtKB-EC"/>
</dbReference>
<dbReference type="PANTHER" id="PTHR43284:SF1">
    <property type="entry name" value="ASPARAGINE SYNTHETASE"/>
    <property type="match status" value="1"/>
</dbReference>
<dbReference type="PROSITE" id="PS51278">
    <property type="entry name" value="GATASE_TYPE_2"/>
    <property type="match status" value="1"/>
</dbReference>
<dbReference type="CDD" id="cd00712">
    <property type="entry name" value="AsnB"/>
    <property type="match status" value="1"/>
</dbReference>
<dbReference type="InterPro" id="IPR006426">
    <property type="entry name" value="Asn_synth_AEB"/>
</dbReference>
<dbReference type="RefSeq" id="WP_054404496.1">
    <property type="nucleotide sequence ID" value="NZ_LIUT01000006.1"/>
</dbReference>
<dbReference type="InterPro" id="IPR017932">
    <property type="entry name" value="GATase_2_dom"/>
</dbReference>
<evidence type="ECO:0000313" key="11">
    <source>
        <dbReference type="EMBL" id="KOR76601.1"/>
    </source>
</evidence>
<dbReference type="SUPFAM" id="SSF52402">
    <property type="entry name" value="Adenine nucleotide alpha hydrolases-like"/>
    <property type="match status" value="1"/>
</dbReference>
<evidence type="ECO:0000256" key="1">
    <source>
        <dbReference type="ARBA" id="ARBA00005187"/>
    </source>
</evidence>
<gene>
    <name evidence="11" type="ORF">AM231_21835</name>
</gene>
<dbReference type="PANTHER" id="PTHR43284">
    <property type="entry name" value="ASPARAGINE SYNTHETASE (GLUTAMINE-HYDROLYZING)"/>
    <property type="match status" value="1"/>
</dbReference>
<dbReference type="OrthoDB" id="9763290at2"/>
<dbReference type="Pfam" id="PF13537">
    <property type="entry name" value="GATase_7"/>
    <property type="match status" value="1"/>
</dbReference>
<dbReference type="PATRIC" id="fig|1705565.3.peg.481"/>
<comment type="caution">
    <text evidence="11">The sequence shown here is derived from an EMBL/GenBank/DDBJ whole genome shotgun (WGS) entry which is preliminary data.</text>
</comment>
<evidence type="ECO:0000256" key="4">
    <source>
        <dbReference type="ARBA" id="ARBA00022741"/>
    </source>
</evidence>
<keyword evidence="6" id="KW-0061">Asparagine biosynthesis</keyword>
<dbReference type="Pfam" id="PF00733">
    <property type="entry name" value="Asn_synthase"/>
    <property type="match status" value="1"/>
</dbReference>
<dbReference type="SUPFAM" id="SSF56235">
    <property type="entry name" value="N-terminal nucleophile aminohydrolases (Ntn hydrolases)"/>
    <property type="match status" value="1"/>
</dbReference>
<keyword evidence="5 9" id="KW-0067">ATP-binding</keyword>
<keyword evidence="6" id="KW-0028">Amino-acid biosynthesis</keyword>
<evidence type="ECO:0000256" key="2">
    <source>
        <dbReference type="ARBA" id="ARBA00005752"/>
    </source>
</evidence>
<dbReference type="PIRSF" id="PIRSF001589">
    <property type="entry name" value="Asn_synthetase_glu-h"/>
    <property type="match status" value="1"/>
</dbReference>
<dbReference type="InterPro" id="IPR029055">
    <property type="entry name" value="Ntn_hydrolases_N"/>
</dbReference>
<dbReference type="Gene3D" id="3.40.50.620">
    <property type="entry name" value="HUPs"/>
    <property type="match status" value="2"/>
</dbReference>
<comment type="catalytic activity">
    <reaction evidence="8">
        <text>L-aspartate + L-glutamine + ATP + H2O = L-asparagine + L-glutamate + AMP + diphosphate + H(+)</text>
        <dbReference type="Rhea" id="RHEA:12228"/>
        <dbReference type="ChEBI" id="CHEBI:15377"/>
        <dbReference type="ChEBI" id="CHEBI:15378"/>
        <dbReference type="ChEBI" id="CHEBI:29985"/>
        <dbReference type="ChEBI" id="CHEBI:29991"/>
        <dbReference type="ChEBI" id="CHEBI:30616"/>
        <dbReference type="ChEBI" id="CHEBI:33019"/>
        <dbReference type="ChEBI" id="CHEBI:58048"/>
        <dbReference type="ChEBI" id="CHEBI:58359"/>
        <dbReference type="ChEBI" id="CHEBI:456215"/>
        <dbReference type="EC" id="6.3.5.4"/>
    </reaction>
</comment>
<dbReference type="Gene3D" id="3.60.20.10">
    <property type="entry name" value="Glutamine Phosphoribosylpyrophosphate, subunit 1, domain 1"/>
    <property type="match status" value="1"/>
</dbReference>
<protein>
    <recommendedName>
        <fullName evidence="3">asparagine synthase (glutamine-hydrolyzing)</fullName>
        <ecNumber evidence="3">6.3.5.4</ecNumber>
    </recommendedName>
</protein>
<evidence type="ECO:0000256" key="7">
    <source>
        <dbReference type="ARBA" id="ARBA00022962"/>
    </source>
</evidence>
<dbReference type="InterPro" id="IPR001962">
    <property type="entry name" value="Asn_synthase"/>
</dbReference>
<dbReference type="EC" id="6.3.5.4" evidence="3"/>
<evidence type="ECO:0000256" key="6">
    <source>
        <dbReference type="ARBA" id="ARBA00022888"/>
    </source>
</evidence>
<reference evidence="12" key="1">
    <citation type="submission" date="2015-08" db="EMBL/GenBank/DDBJ databases">
        <title>Genome sequencing project for genomic taxonomy and phylogenomics of Bacillus-like bacteria.</title>
        <authorList>
            <person name="Liu B."/>
            <person name="Wang J."/>
            <person name="Zhu Y."/>
            <person name="Liu G."/>
            <person name="Chen Q."/>
            <person name="Chen Z."/>
            <person name="Lan J."/>
            <person name="Che J."/>
            <person name="Ge C."/>
            <person name="Shi H."/>
            <person name="Pan Z."/>
            <person name="Liu X."/>
        </authorList>
    </citation>
    <scope>NUCLEOTIDE SEQUENCE [LARGE SCALE GENOMIC DNA]</scope>
    <source>
        <strain evidence="12">FJAT-22460</strain>
    </source>
</reference>
<evidence type="ECO:0000256" key="9">
    <source>
        <dbReference type="PIRSR" id="PIRSR001589-2"/>
    </source>
</evidence>
<keyword evidence="12" id="KW-1185">Reference proteome</keyword>
<proteinExistence type="inferred from homology"/>
<keyword evidence="7" id="KW-0315">Glutamine amidotransferase</keyword>
<dbReference type="AlphaFoldDB" id="A0A0M1N374"/>
<accession>A0A0M1N374</accession>
<name>A0A0M1N374_9BACL</name>
<sequence>MGAIAGIYHIQGEPIPADSSELMMSALSKYPADQSAAWQQDRIMLGCHAQWITKQAALEILPYYDPQRGLAITADAIIDNRDELMDQLQVPHSERSYMTDSEVLLLAYEKWSERMSERLVGDFAFAIWDERKQLLFGARDFSGARTLYYHHDGQRFSFCTMMTPLFALPYIHKELNERWLAEFLAIRGVFEPPDTSTTVYNHIQQLPPSHSFIITQNRLRISRYDSLANIQPLQLRSSGEYEEAFREVFHRAVTSRLRRSSLHVGAHLSGGLDSGSVASFAARALRQENRPLHTFSYIPEGGFEDWTPKHRFADERPLICQTVQFVGNIKDYYLDFKGHSPFTEIDDWLDIMESPYKFFDNSFWLRGIYNQAQQRGIGVLLNGARGNYSISWGPAIEYYARLMKKFNLLQLSREVKQYSRNIGVGRKQLYSILYRKAFPSLVKGRVSGSSSDFPQLINSGFAERAGIYEKLQDPSFVGIGSTDDLPADPLEARIQHFNRVNMWTATGASGCKLSLRYSVWSHDPTNDLRVIRFCLGTPMEQFVHSGMDRALIRRSTEGWLPDSIRLNQRTRGIQAADSIHRMRSDWPVIIDELEQLSRDSRMQQFINMPVLQEALTEARQGLDPNQAYGPSIKLLMRSIILYRFLQTNF</sequence>
<evidence type="ECO:0000259" key="10">
    <source>
        <dbReference type="PROSITE" id="PS51278"/>
    </source>
</evidence>
<evidence type="ECO:0000256" key="8">
    <source>
        <dbReference type="ARBA" id="ARBA00048741"/>
    </source>
</evidence>
<keyword evidence="4 9" id="KW-0547">Nucleotide-binding</keyword>
<dbReference type="GO" id="GO:0006529">
    <property type="term" value="P:asparagine biosynthetic process"/>
    <property type="evidence" value="ECO:0007669"/>
    <property type="project" value="UniProtKB-KW"/>
</dbReference>
<evidence type="ECO:0000256" key="5">
    <source>
        <dbReference type="ARBA" id="ARBA00022840"/>
    </source>
</evidence>
<feature type="binding site" evidence="9">
    <location>
        <position position="100"/>
    </location>
    <ligand>
        <name>L-glutamine</name>
        <dbReference type="ChEBI" id="CHEBI:58359"/>
    </ligand>
</feature>
<dbReference type="InterPro" id="IPR014729">
    <property type="entry name" value="Rossmann-like_a/b/a_fold"/>
</dbReference>
<comment type="similarity">
    <text evidence="2">Belongs to the asparagine synthetase family.</text>
</comment>
<organism evidence="11 12">
    <name type="scientific">Paenibacillus solani</name>
    <dbReference type="NCBI Taxonomy" id="1705565"/>
    <lineage>
        <taxon>Bacteria</taxon>
        <taxon>Bacillati</taxon>
        <taxon>Bacillota</taxon>
        <taxon>Bacilli</taxon>
        <taxon>Bacillales</taxon>
        <taxon>Paenibacillaceae</taxon>
        <taxon>Paenibacillus</taxon>
    </lineage>
</organism>
<dbReference type="Proteomes" id="UP000036932">
    <property type="component" value="Unassembled WGS sequence"/>
</dbReference>
<evidence type="ECO:0000256" key="3">
    <source>
        <dbReference type="ARBA" id="ARBA00012737"/>
    </source>
</evidence>
<dbReference type="EMBL" id="LIUT01000006">
    <property type="protein sequence ID" value="KOR76601.1"/>
    <property type="molecule type" value="Genomic_DNA"/>
</dbReference>
<dbReference type="InterPro" id="IPR033738">
    <property type="entry name" value="AsnB_N"/>
</dbReference>